<dbReference type="Proteomes" id="UP000095287">
    <property type="component" value="Unplaced"/>
</dbReference>
<protein>
    <submittedName>
        <fullName evidence="2">Secreted protein</fullName>
    </submittedName>
</protein>
<evidence type="ECO:0000313" key="1">
    <source>
        <dbReference type="Proteomes" id="UP000095287"/>
    </source>
</evidence>
<organism evidence="1 2">
    <name type="scientific">Steinernema glaseri</name>
    <dbReference type="NCBI Taxonomy" id="37863"/>
    <lineage>
        <taxon>Eukaryota</taxon>
        <taxon>Metazoa</taxon>
        <taxon>Ecdysozoa</taxon>
        <taxon>Nematoda</taxon>
        <taxon>Chromadorea</taxon>
        <taxon>Rhabditida</taxon>
        <taxon>Tylenchina</taxon>
        <taxon>Panagrolaimomorpha</taxon>
        <taxon>Strongyloidoidea</taxon>
        <taxon>Steinernematidae</taxon>
        <taxon>Steinernema</taxon>
    </lineage>
</organism>
<evidence type="ECO:0000313" key="2">
    <source>
        <dbReference type="WBParaSite" id="L893_g23966.t1"/>
    </source>
</evidence>
<proteinExistence type="predicted"/>
<reference evidence="2" key="1">
    <citation type="submission" date="2016-11" db="UniProtKB">
        <authorList>
            <consortium name="WormBaseParasite"/>
        </authorList>
    </citation>
    <scope>IDENTIFICATION</scope>
</reference>
<accession>A0A1I7Z8Y6</accession>
<dbReference type="AlphaFoldDB" id="A0A1I7Z8Y6"/>
<name>A0A1I7Z8Y6_9BILA</name>
<dbReference type="WBParaSite" id="L893_g23966.t1">
    <property type="protein sequence ID" value="L893_g23966.t1"/>
    <property type="gene ID" value="L893_g23966"/>
</dbReference>
<sequence>MINLFGESAFTLVLLPIDLGNPMAMTYFFSVSTQLCMCSFERLFRHPPSPIDAWQSWFDFWLWWKITLYEKWSVAKGHCLTYIETLMEILSPIYENIWCPNALEAPTDN</sequence>
<keyword evidence="1" id="KW-1185">Reference proteome</keyword>